<dbReference type="EMBL" id="CAXDID020000090">
    <property type="protein sequence ID" value="CAL6022031.1"/>
    <property type="molecule type" value="Genomic_DNA"/>
</dbReference>
<evidence type="ECO:0000259" key="1">
    <source>
        <dbReference type="PROSITE" id="PS50127"/>
    </source>
</evidence>
<dbReference type="EMBL" id="CAXDID020000421">
    <property type="protein sequence ID" value="CAL6089714.1"/>
    <property type="molecule type" value="Genomic_DNA"/>
</dbReference>
<evidence type="ECO:0000313" key="7">
    <source>
        <dbReference type="EMBL" id="CAL6088945.1"/>
    </source>
</evidence>
<dbReference type="Pfam" id="PF00179">
    <property type="entry name" value="UQ_con"/>
    <property type="match status" value="1"/>
</dbReference>
<evidence type="ECO:0000313" key="5">
    <source>
        <dbReference type="EMBL" id="CAL6022031.1"/>
    </source>
</evidence>
<keyword evidence="9" id="KW-1185">Reference proteome</keyword>
<dbReference type="Proteomes" id="UP001642409">
    <property type="component" value="Unassembled WGS sequence"/>
</dbReference>
<evidence type="ECO:0000313" key="2">
    <source>
        <dbReference type="EMBL" id="CAI9914311.1"/>
    </source>
</evidence>
<dbReference type="InterPro" id="IPR000608">
    <property type="entry name" value="UBC"/>
</dbReference>
<evidence type="ECO:0000313" key="9">
    <source>
        <dbReference type="Proteomes" id="UP001642409"/>
    </source>
</evidence>
<dbReference type="Gene3D" id="3.10.110.10">
    <property type="entry name" value="Ubiquitin Conjugating Enzyme"/>
    <property type="match status" value="1"/>
</dbReference>
<evidence type="ECO:0000313" key="6">
    <source>
        <dbReference type="EMBL" id="CAL6022968.1"/>
    </source>
</evidence>
<comment type="caution">
    <text evidence="3">The sequence shown here is derived from an EMBL/GenBank/DDBJ whole genome shotgun (WGS) entry which is preliminary data.</text>
</comment>
<accession>A0AA86TZQ4</accession>
<dbReference type="InterPro" id="IPR050113">
    <property type="entry name" value="Ub_conjugating_enzyme"/>
</dbReference>
<dbReference type="PROSITE" id="PS50127">
    <property type="entry name" value="UBC_2"/>
    <property type="match status" value="1"/>
</dbReference>
<dbReference type="SMART" id="SM00212">
    <property type="entry name" value="UBCc"/>
    <property type="match status" value="1"/>
</dbReference>
<organism evidence="3">
    <name type="scientific">Hexamita inflata</name>
    <dbReference type="NCBI Taxonomy" id="28002"/>
    <lineage>
        <taxon>Eukaryota</taxon>
        <taxon>Metamonada</taxon>
        <taxon>Diplomonadida</taxon>
        <taxon>Hexamitidae</taxon>
        <taxon>Hexamitinae</taxon>
        <taxon>Hexamita</taxon>
    </lineage>
</organism>
<evidence type="ECO:0000313" key="3">
    <source>
        <dbReference type="EMBL" id="CAI9934661.1"/>
    </source>
</evidence>
<dbReference type="EMBL" id="CATOUU010000582">
    <property type="protein sequence ID" value="CAI9934661.1"/>
    <property type="molecule type" value="Genomic_DNA"/>
</dbReference>
<dbReference type="EMBL" id="CATOUU010000047">
    <property type="protein sequence ID" value="CAI9914311.1"/>
    <property type="molecule type" value="Genomic_DNA"/>
</dbReference>
<reference evidence="3" key="1">
    <citation type="submission" date="2023-06" db="EMBL/GenBank/DDBJ databases">
        <authorList>
            <person name="Kurt Z."/>
        </authorList>
    </citation>
    <scope>NUCLEOTIDE SEQUENCE</scope>
</reference>
<gene>
    <name evidence="2" type="ORF">HINF_LOCUS1956</name>
    <name evidence="3" type="ORF">HINF_LOCUS22306</name>
    <name evidence="4" type="ORF">HINF_LOCUS26689</name>
    <name evidence="5" type="ORF">HINF_LOCUS28452</name>
    <name evidence="6" type="ORF">HINF_LOCUS28903</name>
    <name evidence="7" type="ORF">HINF_LOCUS64430</name>
    <name evidence="8" type="ORF">HINF_LOCUS64964</name>
</gene>
<evidence type="ECO:0000313" key="8">
    <source>
        <dbReference type="EMBL" id="CAL6089714.1"/>
    </source>
</evidence>
<feature type="domain" description="UBC core" evidence="1">
    <location>
        <begin position="3"/>
        <end position="167"/>
    </location>
</feature>
<dbReference type="EMBL" id="CAXDID020000092">
    <property type="protein sequence ID" value="CAL6022968.1"/>
    <property type="molecule type" value="Genomic_DNA"/>
</dbReference>
<name>A0AA86TZQ4_9EUKA</name>
<dbReference type="SUPFAM" id="SSF54495">
    <property type="entry name" value="UBC-like"/>
    <property type="match status" value="1"/>
</dbReference>
<reference evidence="5 9" key="2">
    <citation type="submission" date="2024-07" db="EMBL/GenBank/DDBJ databases">
        <authorList>
            <person name="Akdeniz Z."/>
        </authorList>
    </citation>
    <scope>NUCLEOTIDE SEQUENCE [LARGE SCALE GENOMIC DNA]</scope>
</reference>
<dbReference type="EMBL" id="CATOUU010000660">
    <property type="protein sequence ID" value="CAI9939044.1"/>
    <property type="molecule type" value="Genomic_DNA"/>
</dbReference>
<dbReference type="InterPro" id="IPR016135">
    <property type="entry name" value="UBQ-conjugating_enzyme/RWD"/>
</dbReference>
<evidence type="ECO:0000313" key="4">
    <source>
        <dbReference type="EMBL" id="CAI9939044.1"/>
    </source>
</evidence>
<protein>
    <submittedName>
        <fullName evidence="3">Ubiquitin-conjugating enzyme E2-28.4 kDa</fullName>
    </submittedName>
    <submittedName>
        <fullName evidence="5">Ubiquitin-conjugating_enzyme E2-28.4 kDa</fullName>
    </submittedName>
</protein>
<sequence>MHPNQRAVINHIKYAMQQQNSPYKVFTLPNGNFREVHFSLRGPKGTIFEGGLYHGKLVLSDKYPYEAPDMVFIQESGKFEIGGAICLSFRENPNLWSPSLGINGLIRSLQSLFGDEEIQGIKIIRHPDKEQVARYVEQSRAFKCSACGCDHSKFYDDIQKVTDEFDSLHQQK</sequence>
<proteinExistence type="predicted"/>
<dbReference type="EMBL" id="CAXDID020000413">
    <property type="protein sequence ID" value="CAL6088945.1"/>
    <property type="molecule type" value="Genomic_DNA"/>
</dbReference>
<dbReference type="AlphaFoldDB" id="A0AA86TZQ4"/>
<dbReference type="PANTHER" id="PTHR24067">
    <property type="entry name" value="UBIQUITIN-CONJUGATING ENZYME E2"/>
    <property type="match status" value="1"/>
</dbReference>